<evidence type="ECO:0000256" key="16">
    <source>
        <dbReference type="ARBA" id="ARBA00023136"/>
    </source>
</evidence>
<keyword evidence="13 19" id="KW-0408">Iron</keyword>
<dbReference type="CDD" id="cd00290">
    <property type="entry name" value="cytochrome_b_C"/>
    <property type="match status" value="1"/>
</dbReference>
<keyword evidence="10" id="KW-0999">Mitochondrion inner membrane</keyword>
<comment type="subunit">
    <text evidence="3">The cytochrome bc1 complex contains 3 respiratory subunits (MT-CYB, CYC1 and UQCRFS1), 2 core proteins (UQCRC1 and UQCRC2) and probably 6 low-molecular weight proteins.</text>
</comment>
<dbReference type="InterPro" id="IPR027387">
    <property type="entry name" value="Cytb/b6-like_sf"/>
</dbReference>
<dbReference type="PANTHER" id="PTHR19271">
    <property type="entry name" value="CYTOCHROME B"/>
    <property type="match status" value="1"/>
</dbReference>
<accession>K7WV25</accession>
<evidence type="ECO:0000256" key="2">
    <source>
        <dbReference type="ARBA" id="ARBA00004448"/>
    </source>
</evidence>
<feature type="binding site" description="axial binding residue" evidence="19">
    <location>
        <position position="196"/>
    </location>
    <ligand>
        <name>heme b</name>
        <dbReference type="ChEBI" id="CHEBI:60344"/>
        <label>b566</label>
    </ligand>
    <ligandPart>
        <name>Fe</name>
        <dbReference type="ChEBI" id="CHEBI:18248"/>
    </ligandPart>
</feature>
<name>K7WV25_9TELE</name>
<dbReference type="InterPro" id="IPR048260">
    <property type="entry name" value="Cytochrome_b_C_euk/bac"/>
</dbReference>
<evidence type="ECO:0000256" key="17">
    <source>
        <dbReference type="ARBA" id="ARBA00061233"/>
    </source>
</evidence>
<dbReference type="InterPro" id="IPR005797">
    <property type="entry name" value="Cyt_b/b6_N"/>
</dbReference>
<evidence type="ECO:0000256" key="3">
    <source>
        <dbReference type="ARBA" id="ARBA00011660"/>
    </source>
</evidence>
<dbReference type="InterPro" id="IPR016174">
    <property type="entry name" value="Di-haem_cyt_TM"/>
</dbReference>
<feature type="transmembrane region" description="Helical" evidence="20">
    <location>
        <begin position="320"/>
        <end position="340"/>
    </location>
</feature>
<evidence type="ECO:0000256" key="20">
    <source>
        <dbReference type="RuleBase" id="RU362117"/>
    </source>
</evidence>
<dbReference type="CDD" id="cd00284">
    <property type="entry name" value="Cytochrome_b_N"/>
    <property type="match status" value="1"/>
</dbReference>
<feature type="transmembrane region" description="Helical" evidence="20">
    <location>
        <begin position="288"/>
        <end position="308"/>
    </location>
</feature>
<evidence type="ECO:0000256" key="9">
    <source>
        <dbReference type="ARBA" id="ARBA00022723"/>
    </source>
</evidence>
<gene>
    <name evidence="23" type="primary">cytb</name>
</gene>
<dbReference type="AlphaFoldDB" id="K7WV25"/>
<feature type="transmembrane region" description="Helical" evidence="20">
    <location>
        <begin position="229"/>
        <end position="250"/>
    </location>
</feature>
<evidence type="ECO:0000256" key="12">
    <source>
        <dbReference type="ARBA" id="ARBA00022989"/>
    </source>
</evidence>
<feature type="transmembrane region" description="Helical" evidence="20">
    <location>
        <begin position="145"/>
        <end position="166"/>
    </location>
</feature>
<evidence type="ECO:0000256" key="6">
    <source>
        <dbReference type="ARBA" id="ARBA00022617"/>
    </source>
</evidence>
<evidence type="ECO:0000256" key="11">
    <source>
        <dbReference type="ARBA" id="ARBA00022982"/>
    </source>
</evidence>
<dbReference type="GO" id="GO:0045275">
    <property type="term" value="C:respiratory chain complex III"/>
    <property type="evidence" value="ECO:0007669"/>
    <property type="project" value="InterPro"/>
</dbReference>
<feature type="transmembrane region" description="Helical" evidence="20">
    <location>
        <begin position="87"/>
        <end position="107"/>
    </location>
</feature>
<comment type="similarity">
    <text evidence="17 20">Belongs to the cytochrome b family.</text>
</comment>
<dbReference type="PIRSF" id="PIRSF038885">
    <property type="entry name" value="COB"/>
    <property type="match status" value="1"/>
</dbReference>
<keyword evidence="11 20" id="KW-0249">Electron transport</keyword>
<keyword evidence="7 20" id="KW-0679">Respiratory chain</keyword>
<dbReference type="InterPro" id="IPR030689">
    <property type="entry name" value="Cytochrome_b"/>
</dbReference>
<dbReference type="Gene3D" id="1.20.810.10">
    <property type="entry name" value="Cytochrome Bc1 Complex, Chain C"/>
    <property type="match status" value="1"/>
</dbReference>
<dbReference type="InterPro" id="IPR048259">
    <property type="entry name" value="Cytochrome_b_N_euk/bac"/>
</dbReference>
<evidence type="ECO:0000313" key="23">
    <source>
        <dbReference type="EMBL" id="AFX67427.1"/>
    </source>
</evidence>
<dbReference type="Pfam" id="PF00032">
    <property type="entry name" value="Cytochrom_B_C"/>
    <property type="match status" value="1"/>
</dbReference>
<feature type="binding site" description="axial binding residue" evidence="19">
    <location>
        <position position="83"/>
    </location>
    <ligand>
        <name>heme b</name>
        <dbReference type="ChEBI" id="CHEBI:60344"/>
        <label>b562</label>
    </ligand>
    <ligandPart>
        <name>Fe</name>
        <dbReference type="ChEBI" id="CHEBI:18248"/>
    </ligandPart>
</feature>
<feature type="domain" description="Cytochrome b/b6 N-terminal region profile" evidence="21">
    <location>
        <begin position="1"/>
        <end position="209"/>
    </location>
</feature>
<dbReference type="Pfam" id="PF00033">
    <property type="entry name" value="Cytochrome_B"/>
    <property type="match status" value="1"/>
</dbReference>
<evidence type="ECO:0000256" key="10">
    <source>
        <dbReference type="ARBA" id="ARBA00022792"/>
    </source>
</evidence>
<comment type="cofactor">
    <cofactor evidence="20">
        <name>heme b</name>
        <dbReference type="ChEBI" id="CHEBI:60344"/>
    </cofactor>
    <text evidence="20">Binds 2 heme groups non-covalently.</text>
</comment>
<comment type="subcellular location">
    <subcellularLocation>
        <location evidence="2">Mitochondrion inner membrane</location>
        <topology evidence="2">Multi-pass membrane protein</topology>
    </subcellularLocation>
</comment>
<evidence type="ECO:0000256" key="18">
    <source>
        <dbReference type="PIRSR" id="PIRSR038885-1"/>
    </source>
</evidence>
<dbReference type="PROSITE" id="PS51002">
    <property type="entry name" value="CYTB_NTER"/>
    <property type="match status" value="1"/>
</dbReference>
<dbReference type="GO" id="GO:0005743">
    <property type="term" value="C:mitochondrial inner membrane"/>
    <property type="evidence" value="ECO:0007669"/>
    <property type="project" value="UniProtKB-SubCell"/>
</dbReference>
<protein>
    <recommendedName>
        <fullName evidence="4 20">Cytochrome b</fullName>
    </recommendedName>
</protein>
<keyword evidence="14" id="KW-0830">Ubiquinone</keyword>
<sequence length="379" mass="42551">MANLRKTHPLLKIANDALVDLPTPANISAWWNFGSLLGLCLGAQILTGLFLTMHYCSDITAAFSSVAHICRDVNYGWLIRNMHANGASFFFICIYMHIGRGLYYGSYLYKNTWNVGVILLLLVMMTAFVGYVLPWGQMSFWGATVITNLLSAVPYIGNSLVQWIWGGFSVDNATLTRFLAFHFLFPFVIVAMTMVHLIFLHETGSNNPTGLNSDADKISFHPYFSYKDLLGFTILLLGLTSLALFLPNLLGDPDNFTPANPLMTPPHIKPEWYFLFAYAILRSIPNKLGGVLALLFSILILMVVPILHTSKQQSLTFRPIAQLLFWLLIADVIILTWIGGMPVEHPFVIIGQAASFLYFLIFLILMPAASWMENKLINW</sequence>
<feature type="domain" description="Cytochrome b/b6 C-terminal region profile" evidence="22">
    <location>
        <begin position="210"/>
        <end position="379"/>
    </location>
</feature>
<keyword evidence="6 19" id="KW-0349">Heme</keyword>
<dbReference type="PROSITE" id="PS51003">
    <property type="entry name" value="CYTB_CTER"/>
    <property type="match status" value="1"/>
</dbReference>
<dbReference type="SUPFAM" id="SSF81342">
    <property type="entry name" value="Transmembrane di-heme cytochromes"/>
    <property type="match status" value="1"/>
</dbReference>
<keyword evidence="5 20" id="KW-0813">Transport</keyword>
<dbReference type="PANTHER" id="PTHR19271:SF16">
    <property type="entry name" value="CYTOCHROME B"/>
    <property type="match status" value="1"/>
</dbReference>
<keyword evidence="9 19" id="KW-0479">Metal-binding</keyword>
<evidence type="ECO:0000256" key="4">
    <source>
        <dbReference type="ARBA" id="ARBA00013531"/>
    </source>
</evidence>
<evidence type="ECO:0000259" key="21">
    <source>
        <dbReference type="PROSITE" id="PS51002"/>
    </source>
</evidence>
<evidence type="ECO:0000256" key="13">
    <source>
        <dbReference type="ARBA" id="ARBA00023004"/>
    </source>
</evidence>
<feature type="binding site" evidence="18">
    <location>
        <position position="201"/>
    </location>
    <ligand>
        <name>a ubiquinone</name>
        <dbReference type="ChEBI" id="CHEBI:16389"/>
    </ligand>
</feature>
<evidence type="ECO:0000256" key="19">
    <source>
        <dbReference type="PIRSR" id="PIRSR038885-2"/>
    </source>
</evidence>
<dbReference type="InterPro" id="IPR036150">
    <property type="entry name" value="Cyt_b/b6_C_sf"/>
</dbReference>
<feature type="transmembrane region" description="Helical" evidence="20">
    <location>
        <begin position="29"/>
        <end position="51"/>
    </location>
</feature>
<dbReference type="GO" id="GO:0006122">
    <property type="term" value="P:mitochondrial electron transport, ubiquinol to cytochrome c"/>
    <property type="evidence" value="ECO:0007669"/>
    <property type="project" value="TreeGrafter"/>
</dbReference>
<feature type="binding site" description="axial binding residue" evidence="19">
    <location>
        <position position="97"/>
    </location>
    <ligand>
        <name>heme b</name>
        <dbReference type="ChEBI" id="CHEBI:60344"/>
        <label>b566</label>
    </ligand>
    <ligandPart>
        <name>Fe</name>
        <dbReference type="ChEBI" id="CHEBI:18248"/>
    </ligandPart>
</feature>
<dbReference type="GO" id="GO:0046872">
    <property type="term" value="F:metal ion binding"/>
    <property type="evidence" value="ECO:0007669"/>
    <property type="project" value="UniProtKB-UniRule"/>
</dbReference>
<keyword evidence="15 20" id="KW-0496">Mitochondrion</keyword>
<feature type="transmembrane region" description="Helical" evidence="20">
    <location>
        <begin position="346"/>
        <end position="366"/>
    </location>
</feature>
<dbReference type="SUPFAM" id="SSF81648">
    <property type="entry name" value="a domain/subunit of cytochrome bc1 complex (Ubiquinol-cytochrome c reductase)"/>
    <property type="match status" value="1"/>
</dbReference>
<evidence type="ECO:0000256" key="15">
    <source>
        <dbReference type="ARBA" id="ARBA00023128"/>
    </source>
</evidence>
<geneLocation type="mitochondrion" evidence="23"/>
<evidence type="ECO:0000256" key="5">
    <source>
        <dbReference type="ARBA" id="ARBA00022448"/>
    </source>
</evidence>
<keyword evidence="8 20" id="KW-0812">Transmembrane</keyword>
<dbReference type="GO" id="GO:0008121">
    <property type="term" value="F:quinol-cytochrome-c reductase activity"/>
    <property type="evidence" value="ECO:0007669"/>
    <property type="project" value="InterPro"/>
</dbReference>
<evidence type="ECO:0000256" key="7">
    <source>
        <dbReference type="ARBA" id="ARBA00022660"/>
    </source>
</evidence>
<evidence type="ECO:0000256" key="8">
    <source>
        <dbReference type="ARBA" id="ARBA00022692"/>
    </source>
</evidence>
<proteinExistence type="inferred from homology"/>
<feature type="transmembrane region" description="Helical" evidence="20">
    <location>
        <begin position="178"/>
        <end position="200"/>
    </location>
</feature>
<comment type="cofactor">
    <cofactor evidence="19">
        <name>heme</name>
        <dbReference type="ChEBI" id="CHEBI:30413"/>
    </cofactor>
    <text evidence="19">Binds 2 heme groups non-covalently.</text>
</comment>
<evidence type="ECO:0000256" key="1">
    <source>
        <dbReference type="ARBA" id="ARBA00002566"/>
    </source>
</evidence>
<dbReference type="GO" id="GO:0016491">
    <property type="term" value="F:oxidoreductase activity"/>
    <property type="evidence" value="ECO:0007669"/>
    <property type="project" value="UniProtKB-UniRule"/>
</dbReference>
<keyword evidence="12 20" id="KW-1133">Transmembrane helix</keyword>
<evidence type="ECO:0000259" key="22">
    <source>
        <dbReference type="PROSITE" id="PS51003"/>
    </source>
</evidence>
<evidence type="ECO:0000256" key="14">
    <source>
        <dbReference type="ARBA" id="ARBA00023075"/>
    </source>
</evidence>
<feature type="binding site" description="axial binding residue" evidence="19">
    <location>
        <position position="182"/>
    </location>
    <ligand>
        <name>heme b</name>
        <dbReference type="ChEBI" id="CHEBI:60344"/>
        <label>b562</label>
    </ligand>
    <ligandPart>
        <name>Fe</name>
        <dbReference type="ChEBI" id="CHEBI:18248"/>
    </ligandPart>
</feature>
<feature type="transmembrane region" description="Helical" evidence="20">
    <location>
        <begin position="113"/>
        <end position="133"/>
    </location>
</feature>
<dbReference type="EMBL" id="KC133615">
    <property type="protein sequence ID" value="AFX67427.1"/>
    <property type="molecule type" value="Genomic_DNA"/>
</dbReference>
<comment type="function">
    <text evidence="1 20">Component of the ubiquinol-cytochrome c reductase complex (complex III or cytochrome b-c1 complex) that is part of the mitochondrial respiratory chain. The b-c1 complex mediates electron transfer from ubiquinol to cytochrome c. Contributes to the generation of a proton gradient across the mitochondrial membrane that is then used for ATP synthesis.</text>
</comment>
<dbReference type="FunFam" id="1.20.810.10:FF:000002">
    <property type="entry name" value="Cytochrome b"/>
    <property type="match status" value="1"/>
</dbReference>
<organism evidence="23">
    <name type="scientific">Melanotaenia ammeri</name>
    <dbReference type="NCBI Taxonomy" id="1250789"/>
    <lineage>
        <taxon>Eukaryota</taxon>
        <taxon>Metazoa</taxon>
        <taxon>Chordata</taxon>
        <taxon>Craniata</taxon>
        <taxon>Vertebrata</taxon>
        <taxon>Euteleostomi</taxon>
        <taxon>Actinopterygii</taxon>
        <taxon>Neopterygii</taxon>
        <taxon>Teleostei</taxon>
        <taxon>Neoteleostei</taxon>
        <taxon>Acanthomorphata</taxon>
        <taxon>Ovalentaria</taxon>
        <taxon>Atherinomorphae</taxon>
        <taxon>Atheriniformes</taxon>
        <taxon>Melanotaeniidae</taxon>
        <taxon>Melanotaenia</taxon>
    </lineage>
</organism>
<reference evidence="23" key="1">
    <citation type="journal article" date="2013" name="Mol. Phylogenet. Evol.">
        <title>Phylogeny and biogeography of rainbowfishes (Melanotaeniidae) from Australia and New Guinea.</title>
        <authorList>
            <person name="Unmack P.J."/>
            <person name="Allen G.R."/>
            <person name="Johnson J.B."/>
        </authorList>
    </citation>
    <scope>NUCLEOTIDE SEQUENCE</scope>
    <source>
        <strain evidence="23">MGusim.1</strain>
    </source>
</reference>
<keyword evidence="16 20" id="KW-0472">Membrane</keyword>
<dbReference type="InterPro" id="IPR005798">
    <property type="entry name" value="Cyt_b/b6_C"/>
</dbReference>